<organism evidence="1 2">
    <name type="scientific">Nocardia albiluteola</name>
    <dbReference type="NCBI Taxonomy" id="2842303"/>
    <lineage>
        <taxon>Bacteria</taxon>
        <taxon>Bacillati</taxon>
        <taxon>Actinomycetota</taxon>
        <taxon>Actinomycetes</taxon>
        <taxon>Mycobacteriales</taxon>
        <taxon>Nocardiaceae</taxon>
        <taxon>Nocardia</taxon>
    </lineage>
</organism>
<evidence type="ECO:0000313" key="2">
    <source>
        <dbReference type="Proteomes" id="UP000733379"/>
    </source>
</evidence>
<dbReference type="SUPFAM" id="SSF140453">
    <property type="entry name" value="EsxAB dimer-like"/>
    <property type="match status" value="1"/>
</dbReference>
<name>A0ABS6B0K0_9NOCA</name>
<accession>A0ABS6B0K0</accession>
<proteinExistence type="predicted"/>
<dbReference type="RefSeq" id="WP_215917842.1">
    <property type="nucleotide sequence ID" value="NZ_JAHKNI010000004.1"/>
</dbReference>
<dbReference type="InterPro" id="IPR036689">
    <property type="entry name" value="ESAT-6-like_sf"/>
</dbReference>
<dbReference type="EMBL" id="JAHKNI010000004">
    <property type="protein sequence ID" value="MBU3062981.1"/>
    <property type="molecule type" value="Genomic_DNA"/>
</dbReference>
<gene>
    <name evidence="1" type="ORF">KO481_15795</name>
</gene>
<comment type="caution">
    <text evidence="1">The sequence shown here is derived from an EMBL/GenBank/DDBJ whole genome shotgun (WGS) entry which is preliminary data.</text>
</comment>
<evidence type="ECO:0000313" key="1">
    <source>
        <dbReference type="EMBL" id="MBU3062981.1"/>
    </source>
</evidence>
<protein>
    <recommendedName>
        <fullName evidence="3">WXG100 family type VII secretion target</fullName>
    </recommendedName>
</protein>
<evidence type="ECO:0008006" key="3">
    <source>
        <dbReference type="Google" id="ProtNLM"/>
    </source>
</evidence>
<reference evidence="1 2" key="1">
    <citation type="submission" date="2021-06" db="EMBL/GenBank/DDBJ databases">
        <title>Actinomycetes sequencing.</title>
        <authorList>
            <person name="Shan Q."/>
        </authorList>
    </citation>
    <scope>NUCLEOTIDE SEQUENCE [LARGE SCALE GENOMIC DNA]</scope>
    <source>
        <strain evidence="1 2">NEAU-G5</strain>
    </source>
</reference>
<sequence>MTSPMTRYDSGGMDDYHATMTKWIGELQSCLSGVHGAHRELQNVWTGAAREACDNAVQHLTNICNNHIATAGHGVNAARKSHDDFVSYDGSFASKIGC</sequence>
<dbReference type="Gene3D" id="1.10.287.1060">
    <property type="entry name" value="ESAT-6-like"/>
    <property type="match status" value="1"/>
</dbReference>
<keyword evidence="2" id="KW-1185">Reference proteome</keyword>
<dbReference type="Proteomes" id="UP000733379">
    <property type="component" value="Unassembled WGS sequence"/>
</dbReference>